<dbReference type="Gramene" id="rna28218">
    <property type="protein sequence ID" value="RHN53323.1"/>
    <property type="gene ID" value="gene28218"/>
</dbReference>
<dbReference type="SUPFAM" id="SSF55729">
    <property type="entry name" value="Acyl-CoA N-acyltransferases (Nat)"/>
    <property type="match status" value="2"/>
</dbReference>
<dbReference type="Pfam" id="PF13302">
    <property type="entry name" value="Acetyltransf_3"/>
    <property type="match status" value="2"/>
</dbReference>
<name>A0A396HL91_MEDTR</name>
<sequence>MEETFISSKPSGNEQSIDLNQITLRPFHLSDLDDLMVWRTDEKVAKFCSWEPYTSKEQGISFIENIPNKFLWCKAICLNNRAIGRVSLKSRSPHDKSRNKTAELAYVLASKYWGKGIATYVVKQVVKVAFSELSHLERVEAFVDVENVGSQRVLEKAGFQKEGTLGKYLVMKGKSRDMIIFKASLRCFVCDRKQFCCKSFAFQEGAVMEQNIMIERLSISSKEEIIDLNQITLRSFNLSDLDDLMVWHTDEKVAKFWGEPYTSKDQGINFIENIESEYLLQCKAICHNDHVIGCIKLFSSSLHDKSRYKCAEIGYVLASKYWGKGIATCAVKQMVMVTFAFSEFSYLERLEALVDVDNVGSQRVLEKVGFQKEGVLRKYVFFKGKSRDMIMFSLLSTDIQL</sequence>
<dbReference type="AlphaFoldDB" id="A0A396HL91"/>
<dbReference type="GO" id="GO:0016747">
    <property type="term" value="F:acyltransferase activity, transferring groups other than amino-acyl groups"/>
    <property type="evidence" value="ECO:0007669"/>
    <property type="project" value="InterPro"/>
</dbReference>
<dbReference type="Proteomes" id="UP000265566">
    <property type="component" value="Chromosome 5"/>
</dbReference>
<accession>A0A396HL91</accession>
<gene>
    <name evidence="2" type="ORF">MtrunA17_Chr5g0394631</name>
</gene>
<dbReference type="Gene3D" id="3.40.630.30">
    <property type="match status" value="2"/>
</dbReference>
<evidence type="ECO:0000313" key="2">
    <source>
        <dbReference type="EMBL" id="RHN53323.1"/>
    </source>
</evidence>
<dbReference type="InterPro" id="IPR016181">
    <property type="entry name" value="Acyl_CoA_acyltransferase"/>
</dbReference>
<proteinExistence type="predicted"/>
<dbReference type="PANTHER" id="PTHR46067:SF27">
    <property type="entry name" value="ACYL-COA N-ACYLTRANSFERASES (NAT) SUPERFAMILY PROTEIN"/>
    <property type="match status" value="1"/>
</dbReference>
<reference evidence="3" key="1">
    <citation type="journal article" date="2018" name="Nat. Plants">
        <title>Whole-genome landscape of Medicago truncatula symbiotic genes.</title>
        <authorList>
            <person name="Pecrix Y."/>
            <person name="Staton S.E."/>
            <person name="Sallet E."/>
            <person name="Lelandais-Briere C."/>
            <person name="Moreau S."/>
            <person name="Carrere S."/>
            <person name="Blein T."/>
            <person name="Jardinaud M.F."/>
            <person name="Latrasse D."/>
            <person name="Zouine M."/>
            <person name="Zahm M."/>
            <person name="Kreplak J."/>
            <person name="Mayjonade B."/>
            <person name="Satge C."/>
            <person name="Perez M."/>
            <person name="Cauet S."/>
            <person name="Marande W."/>
            <person name="Chantry-Darmon C."/>
            <person name="Lopez-Roques C."/>
            <person name="Bouchez O."/>
            <person name="Berard A."/>
            <person name="Debelle F."/>
            <person name="Munos S."/>
            <person name="Bendahmane A."/>
            <person name="Berges H."/>
            <person name="Niebel A."/>
            <person name="Buitink J."/>
            <person name="Frugier F."/>
            <person name="Benhamed M."/>
            <person name="Crespi M."/>
            <person name="Gouzy J."/>
            <person name="Gamas P."/>
        </authorList>
    </citation>
    <scope>NUCLEOTIDE SEQUENCE [LARGE SCALE GENOMIC DNA]</scope>
    <source>
        <strain evidence="3">cv. Jemalong A17</strain>
    </source>
</reference>
<dbReference type="PROSITE" id="PS51186">
    <property type="entry name" value="GNAT"/>
    <property type="match status" value="2"/>
</dbReference>
<dbReference type="PANTHER" id="PTHR46067">
    <property type="entry name" value="ACYL-COA N-ACYLTRANSFERASES (NAT) SUPERFAMILY PROTEIN"/>
    <property type="match status" value="1"/>
</dbReference>
<evidence type="ECO:0000259" key="1">
    <source>
        <dbReference type="PROSITE" id="PS51186"/>
    </source>
</evidence>
<comment type="caution">
    <text evidence="2">The sequence shown here is derived from an EMBL/GenBank/DDBJ whole genome shotgun (WGS) entry which is preliminary data.</text>
</comment>
<dbReference type="EMBL" id="PSQE01000005">
    <property type="protein sequence ID" value="RHN53323.1"/>
    <property type="molecule type" value="Genomic_DNA"/>
</dbReference>
<evidence type="ECO:0000313" key="3">
    <source>
        <dbReference type="Proteomes" id="UP000265566"/>
    </source>
</evidence>
<feature type="domain" description="N-acetyltransferase" evidence="1">
    <location>
        <begin position="231"/>
        <end position="388"/>
    </location>
</feature>
<dbReference type="InterPro" id="IPR000182">
    <property type="entry name" value="GNAT_dom"/>
</dbReference>
<feature type="domain" description="N-acetyltransferase" evidence="1">
    <location>
        <begin position="22"/>
        <end position="177"/>
    </location>
</feature>
<protein>
    <submittedName>
        <fullName evidence="2">Putative transcription regulator GNAT family</fullName>
    </submittedName>
</protein>
<organism evidence="2 3">
    <name type="scientific">Medicago truncatula</name>
    <name type="common">Barrel medic</name>
    <name type="synonym">Medicago tribuloides</name>
    <dbReference type="NCBI Taxonomy" id="3880"/>
    <lineage>
        <taxon>Eukaryota</taxon>
        <taxon>Viridiplantae</taxon>
        <taxon>Streptophyta</taxon>
        <taxon>Embryophyta</taxon>
        <taxon>Tracheophyta</taxon>
        <taxon>Spermatophyta</taxon>
        <taxon>Magnoliopsida</taxon>
        <taxon>eudicotyledons</taxon>
        <taxon>Gunneridae</taxon>
        <taxon>Pentapetalae</taxon>
        <taxon>rosids</taxon>
        <taxon>fabids</taxon>
        <taxon>Fabales</taxon>
        <taxon>Fabaceae</taxon>
        <taxon>Papilionoideae</taxon>
        <taxon>50 kb inversion clade</taxon>
        <taxon>NPAAA clade</taxon>
        <taxon>Hologalegina</taxon>
        <taxon>IRL clade</taxon>
        <taxon>Trifolieae</taxon>
        <taxon>Medicago</taxon>
    </lineage>
</organism>